<evidence type="ECO:0000313" key="2">
    <source>
        <dbReference type="Proteomes" id="UP000790709"/>
    </source>
</evidence>
<organism evidence="1 2">
    <name type="scientific">Leucogyrophana mollusca</name>
    <dbReference type="NCBI Taxonomy" id="85980"/>
    <lineage>
        <taxon>Eukaryota</taxon>
        <taxon>Fungi</taxon>
        <taxon>Dikarya</taxon>
        <taxon>Basidiomycota</taxon>
        <taxon>Agaricomycotina</taxon>
        <taxon>Agaricomycetes</taxon>
        <taxon>Agaricomycetidae</taxon>
        <taxon>Boletales</taxon>
        <taxon>Boletales incertae sedis</taxon>
        <taxon>Leucogyrophana</taxon>
    </lineage>
</organism>
<dbReference type="EMBL" id="MU266544">
    <property type="protein sequence ID" value="KAH7921064.1"/>
    <property type="molecule type" value="Genomic_DNA"/>
</dbReference>
<keyword evidence="2" id="KW-1185">Reference proteome</keyword>
<protein>
    <submittedName>
        <fullName evidence="1">Uncharacterized protein</fullName>
    </submittedName>
</protein>
<reference evidence="1" key="1">
    <citation type="journal article" date="2021" name="New Phytol.">
        <title>Evolutionary innovations through gain and loss of genes in the ectomycorrhizal Boletales.</title>
        <authorList>
            <person name="Wu G."/>
            <person name="Miyauchi S."/>
            <person name="Morin E."/>
            <person name="Kuo A."/>
            <person name="Drula E."/>
            <person name="Varga T."/>
            <person name="Kohler A."/>
            <person name="Feng B."/>
            <person name="Cao Y."/>
            <person name="Lipzen A."/>
            <person name="Daum C."/>
            <person name="Hundley H."/>
            <person name="Pangilinan J."/>
            <person name="Johnson J."/>
            <person name="Barry K."/>
            <person name="LaButti K."/>
            <person name="Ng V."/>
            <person name="Ahrendt S."/>
            <person name="Min B."/>
            <person name="Choi I.G."/>
            <person name="Park H."/>
            <person name="Plett J.M."/>
            <person name="Magnuson J."/>
            <person name="Spatafora J.W."/>
            <person name="Nagy L.G."/>
            <person name="Henrissat B."/>
            <person name="Grigoriev I.V."/>
            <person name="Yang Z.L."/>
            <person name="Xu J."/>
            <person name="Martin F.M."/>
        </authorList>
    </citation>
    <scope>NUCLEOTIDE SEQUENCE</scope>
    <source>
        <strain evidence="1">KUC20120723A-06</strain>
    </source>
</reference>
<name>A0ACB8B714_9AGAM</name>
<gene>
    <name evidence="1" type="ORF">BV22DRAFT_757462</name>
</gene>
<dbReference type="Proteomes" id="UP000790709">
    <property type="component" value="Unassembled WGS sequence"/>
</dbReference>
<sequence length="89" mass="10120">MFIAFCLGSVPLCRPRSVRFDRPGVRLVFSGSHSVLLYALLIDLSRRELSLPRVNLAKHTSRRGDITGHHGWFCTYGYISHHCLELPIV</sequence>
<proteinExistence type="predicted"/>
<evidence type="ECO:0000313" key="1">
    <source>
        <dbReference type="EMBL" id="KAH7921064.1"/>
    </source>
</evidence>
<accession>A0ACB8B714</accession>
<comment type="caution">
    <text evidence="1">The sequence shown here is derived from an EMBL/GenBank/DDBJ whole genome shotgun (WGS) entry which is preliminary data.</text>
</comment>